<feature type="transmembrane region" description="Helical" evidence="1">
    <location>
        <begin position="15"/>
        <end position="33"/>
    </location>
</feature>
<dbReference type="AlphaFoldDB" id="A0A2N6M0F4"/>
<evidence type="ECO:0000256" key="1">
    <source>
        <dbReference type="SAM" id="Phobius"/>
    </source>
</evidence>
<evidence type="ECO:0008006" key="4">
    <source>
        <dbReference type="Google" id="ProtNLM"/>
    </source>
</evidence>
<keyword evidence="1" id="KW-1133">Transmembrane helix</keyword>
<gene>
    <name evidence="2" type="ORF">CEN41_19815</name>
</gene>
<keyword evidence="1" id="KW-0472">Membrane</keyword>
<protein>
    <recommendedName>
        <fullName evidence="4">DoxX protein</fullName>
    </recommendedName>
</protein>
<comment type="caution">
    <text evidence="2">The sequence shown here is derived from an EMBL/GenBank/DDBJ whole genome shotgun (WGS) entry which is preliminary data.</text>
</comment>
<feature type="transmembrane region" description="Helical" evidence="1">
    <location>
        <begin position="84"/>
        <end position="105"/>
    </location>
</feature>
<dbReference type="EMBL" id="NMQI01000495">
    <property type="protein sequence ID" value="PMB40252.1"/>
    <property type="molecule type" value="Genomic_DNA"/>
</dbReference>
<keyword evidence="1" id="KW-0812">Transmembrane</keyword>
<feature type="transmembrane region" description="Helical" evidence="1">
    <location>
        <begin position="111"/>
        <end position="129"/>
    </location>
</feature>
<accession>A0A2N6M0F4</accession>
<proteinExistence type="predicted"/>
<dbReference type="RefSeq" id="WP_102207507.1">
    <property type="nucleotide sequence ID" value="NZ_NMQI01000495.1"/>
</dbReference>
<name>A0A2N6M0F4_9CYAN</name>
<evidence type="ECO:0000313" key="2">
    <source>
        <dbReference type="EMBL" id="PMB40252.1"/>
    </source>
</evidence>
<dbReference type="Proteomes" id="UP000234966">
    <property type="component" value="Unassembled WGS sequence"/>
</dbReference>
<reference evidence="2 3" key="1">
    <citation type="submission" date="2017-07" db="EMBL/GenBank/DDBJ databases">
        <title>Genomes of Fischerella (Mastigocladus) sp. strains.</title>
        <authorList>
            <person name="Miller S.R."/>
        </authorList>
    </citation>
    <scope>NUCLEOTIDE SEQUENCE [LARGE SCALE GENOMIC DNA]</scope>
    <source>
        <strain evidence="2 3">CCMEE 5330</strain>
    </source>
</reference>
<organism evidence="2 3">
    <name type="scientific">Fischerella thermalis CCMEE 5330</name>
    <dbReference type="NCBI Taxonomy" id="2019670"/>
    <lineage>
        <taxon>Bacteria</taxon>
        <taxon>Bacillati</taxon>
        <taxon>Cyanobacteriota</taxon>
        <taxon>Cyanophyceae</taxon>
        <taxon>Nostocales</taxon>
        <taxon>Hapalosiphonaceae</taxon>
        <taxon>Fischerella</taxon>
    </lineage>
</organism>
<evidence type="ECO:0000313" key="3">
    <source>
        <dbReference type="Proteomes" id="UP000234966"/>
    </source>
</evidence>
<feature type="transmembrane region" description="Helical" evidence="1">
    <location>
        <begin position="53"/>
        <end position="77"/>
    </location>
</feature>
<sequence>MSSDRQRWDVAHRRISVALLLLRLSVFLVMLMWTLDKFVNPSHAAAIYKNFYLIGGLSNVPIYIIGAIQLVIILGFVAGFQKRWTYLLVLFFHSVSTFSSFRQYFAPFENLLFFAAWPILAACFTLYYLRDLDTLYTVDKRSPQNN</sequence>